<proteinExistence type="predicted"/>
<accession>A0A2A6BZ09</accession>
<reference evidence="2" key="1">
    <citation type="journal article" date="2008" name="Nat. Genet.">
        <title>The Pristionchus pacificus genome provides a unique perspective on nematode lifestyle and parasitism.</title>
        <authorList>
            <person name="Dieterich C."/>
            <person name="Clifton S.W."/>
            <person name="Schuster L.N."/>
            <person name="Chinwalla A."/>
            <person name="Delehaunty K."/>
            <person name="Dinkelacker I."/>
            <person name="Fulton L."/>
            <person name="Fulton R."/>
            <person name="Godfrey J."/>
            <person name="Minx P."/>
            <person name="Mitreva M."/>
            <person name="Roeseler W."/>
            <person name="Tian H."/>
            <person name="Witte H."/>
            <person name="Yang S.P."/>
            <person name="Wilson R.K."/>
            <person name="Sommer R.J."/>
        </authorList>
    </citation>
    <scope>NUCLEOTIDE SEQUENCE [LARGE SCALE GENOMIC DNA]</scope>
    <source>
        <strain evidence="2">PS312</strain>
    </source>
</reference>
<reference evidence="1" key="2">
    <citation type="submission" date="2022-06" db="UniProtKB">
        <authorList>
            <consortium name="EnsemblMetazoa"/>
        </authorList>
    </citation>
    <scope>IDENTIFICATION</scope>
    <source>
        <strain evidence="1">PS312</strain>
    </source>
</reference>
<name>A0A2A6BZ09_PRIPA</name>
<evidence type="ECO:0000313" key="1">
    <source>
        <dbReference type="EnsemblMetazoa" id="PPA39665.1"/>
    </source>
</evidence>
<keyword evidence="2" id="KW-1185">Reference proteome</keyword>
<organism evidence="1 2">
    <name type="scientific">Pristionchus pacificus</name>
    <name type="common">Parasitic nematode worm</name>
    <dbReference type="NCBI Taxonomy" id="54126"/>
    <lineage>
        <taxon>Eukaryota</taxon>
        <taxon>Metazoa</taxon>
        <taxon>Ecdysozoa</taxon>
        <taxon>Nematoda</taxon>
        <taxon>Chromadorea</taxon>
        <taxon>Rhabditida</taxon>
        <taxon>Rhabditina</taxon>
        <taxon>Diplogasteromorpha</taxon>
        <taxon>Diplogasteroidea</taxon>
        <taxon>Neodiplogasteridae</taxon>
        <taxon>Pristionchus</taxon>
    </lineage>
</organism>
<evidence type="ECO:0000313" key="2">
    <source>
        <dbReference type="Proteomes" id="UP000005239"/>
    </source>
</evidence>
<dbReference type="EnsemblMetazoa" id="PPA39665.1">
    <property type="protein sequence ID" value="PPA39665.1"/>
    <property type="gene ID" value="WBGene00278034"/>
</dbReference>
<dbReference type="Proteomes" id="UP000005239">
    <property type="component" value="Unassembled WGS sequence"/>
</dbReference>
<gene>
    <name evidence="1" type="primary">WBGene00278034</name>
</gene>
<protein>
    <submittedName>
        <fullName evidence="1">Uncharacterized protein</fullName>
    </submittedName>
</protein>
<dbReference type="AlphaFoldDB" id="A0A2A6BZ09"/>
<sequence length="85" mass="9512">MPLKIACGFTWISFIFCFIFYFAIAALFTSKRRGSSKDTAQSIYLTGGRVVNMHPSETLSALVYSDGMDMHPVQSQSWQECSSSQ</sequence>
<accession>A0A8R1Z2Z7</accession>